<organism evidence="3 4">
    <name type="scientific">Lutibacter holmesii</name>
    <dbReference type="NCBI Taxonomy" id="1137985"/>
    <lineage>
        <taxon>Bacteria</taxon>
        <taxon>Pseudomonadati</taxon>
        <taxon>Bacteroidota</taxon>
        <taxon>Flavobacteriia</taxon>
        <taxon>Flavobacteriales</taxon>
        <taxon>Flavobacteriaceae</taxon>
        <taxon>Lutibacter</taxon>
    </lineage>
</organism>
<proteinExistence type="predicted"/>
<feature type="domain" description="Peptidase S9 prolyl oligopeptidase catalytic" evidence="2">
    <location>
        <begin position="645"/>
        <end position="801"/>
    </location>
</feature>
<dbReference type="SUPFAM" id="SSF82171">
    <property type="entry name" value="DPP6 N-terminal domain-like"/>
    <property type="match status" value="1"/>
</dbReference>
<dbReference type="EMBL" id="JBHTMV010000003">
    <property type="protein sequence ID" value="MFD1293620.1"/>
    <property type="molecule type" value="Genomic_DNA"/>
</dbReference>
<comment type="caution">
    <text evidence="3">The sequence shown here is derived from an EMBL/GenBank/DDBJ whole genome shotgun (WGS) entry which is preliminary data.</text>
</comment>
<dbReference type="Proteomes" id="UP001597241">
    <property type="component" value="Unassembled WGS sequence"/>
</dbReference>
<reference evidence="4" key="1">
    <citation type="journal article" date="2019" name="Int. J. Syst. Evol. Microbiol.">
        <title>The Global Catalogue of Microorganisms (GCM) 10K type strain sequencing project: providing services to taxonomists for standard genome sequencing and annotation.</title>
        <authorList>
            <consortium name="The Broad Institute Genomics Platform"/>
            <consortium name="The Broad Institute Genome Sequencing Center for Infectious Disease"/>
            <person name="Wu L."/>
            <person name="Ma J."/>
        </authorList>
    </citation>
    <scope>NUCLEOTIDE SEQUENCE [LARGE SCALE GENOMIC DNA]</scope>
    <source>
        <strain evidence="4">CCUG 62221</strain>
    </source>
</reference>
<dbReference type="SUPFAM" id="SSF53474">
    <property type="entry name" value="alpha/beta-Hydrolases"/>
    <property type="match status" value="1"/>
</dbReference>
<dbReference type="Gene3D" id="2.120.10.30">
    <property type="entry name" value="TolB, C-terminal domain"/>
    <property type="match status" value="1"/>
</dbReference>
<keyword evidence="1" id="KW-0378">Hydrolase</keyword>
<evidence type="ECO:0000313" key="4">
    <source>
        <dbReference type="Proteomes" id="UP001597241"/>
    </source>
</evidence>
<dbReference type="PANTHER" id="PTHR42776">
    <property type="entry name" value="SERINE PEPTIDASE S9 FAMILY MEMBER"/>
    <property type="match status" value="1"/>
</dbReference>
<accession>A0ABW3WQS4</accession>
<dbReference type="InterPro" id="IPR029058">
    <property type="entry name" value="AB_hydrolase_fold"/>
</dbReference>
<protein>
    <submittedName>
        <fullName evidence="3">Prolyl oligopeptidase family serine peptidase</fullName>
    </submittedName>
</protein>
<evidence type="ECO:0000313" key="3">
    <source>
        <dbReference type="EMBL" id="MFD1293620.1"/>
    </source>
</evidence>
<keyword evidence="4" id="KW-1185">Reference proteome</keyword>
<dbReference type="RefSeq" id="WP_386808812.1">
    <property type="nucleotide sequence ID" value="NZ_JBHTMV010000003.1"/>
</dbReference>
<evidence type="ECO:0000256" key="1">
    <source>
        <dbReference type="ARBA" id="ARBA00022801"/>
    </source>
</evidence>
<dbReference type="Gene3D" id="3.40.50.1820">
    <property type="entry name" value="alpha/beta hydrolase"/>
    <property type="match status" value="1"/>
</dbReference>
<dbReference type="InterPro" id="IPR011042">
    <property type="entry name" value="6-blade_b-propeller_TolB-like"/>
</dbReference>
<dbReference type="Pfam" id="PF00326">
    <property type="entry name" value="Peptidase_S9"/>
    <property type="match status" value="1"/>
</dbReference>
<dbReference type="InterPro" id="IPR001375">
    <property type="entry name" value="Peptidase_S9_cat"/>
</dbReference>
<evidence type="ECO:0000259" key="2">
    <source>
        <dbReference type="Pfam" id="PF00326"/>
    </source>
</evidence>
<gene>
    <name evidence="3" type="ORF">ACFQ5N_07210</name>
</gene>
<sequence>MKNLPLILLLFLGICGFSQENLTYQKPPQEILELAEAPLAPSMRMDHEGENFVFLYRSNFKSIEELSETEMRLGGLRINPKTNISSRQRYYTNIKVRAGRKNKETTTNGLPKNGRFANFTWSPNQKMMAFTNTVATGVELWILDIATNTAKKITDATLNANTGRPFSWFKDNNSLLVKFISSEKKQLIDTKTAVPTGPTISVSEAGKKAQNRTYQDLLKNKTDEHNFEQLALSELHKVNLDGSKNLWKSSDMYRNVSFSPDGTYVLVTTIEKPFSYLVPYRRFPSKTTIYNAAGSIVNEFSKVPLIEDLPKGFMATRTGKRNISWRDDKPATIYWTEALDGGDPAKKVTYRDVIYELNAPFNAEPTTLIKTIGRFAGIEWGNNQVAIAYDYWWNTRNTKTYVFNPSNNKSEPKIISDRNYQDKYSDPGNFITKRNEFGRYPLDLIDDKAYLIGDGYSEKGKFPFVDEMNLKTLKTTRLYQSNLTDKVEAISSALDIKKGEFIVRLESKNEYPNYYIRNLKKRIGLIPLTQFENPFKSIQNVHKEVIKYNREDGLELSGTLYLPTNFEKGKKYPMVMWAYPEEFKDKSSAGQNTKNSNEFTYPWYGSPVYWVTRGYVVLDDASFPIVGEGDEQPNDTFIKQLVSNAKAAIDAVDNLGYIDRNKVAVGGHSYGAFMTANLLAHSNLFAAGIARSGAYNRTLTPFGFQSEERNYWEAPEIYYNMSPFMHADTMKTPLLLIHGEADNNSGTYPLQSERYFNALKGLGAPVRLVMLPKESHGYSAKESVLHMLWEQDQWLEKHVKNRPEKTEEEK</sequence>
<name>A0ABW3WQS4_9FLAO</name>
<dbReference type="PANTHER" id="PTHR42776:SF28">
    <property type="entry name" value="GLUTAMYL ENDOPEPTIDASE, CHLOROPLASTIC-RELATED"/>
    <property type="match status" value="1"/>
</dbReference>